<keyword evidence="8" id="KW-1185">Reference proteome</keyword>
<reference evidence="7" key="1">
    <citation type="journal article" date="2014" name="Int. J. Syst. Evol. Microbiol.">
        <title>Complete genome of a new Firmicutes species belonging to the dominant human colonic microbiota ('Ruminococcus bicirculans') reveals two chromosomes and a selective capacity to utilize plant glucans.</title>
        <authorList>
            <consortium name="NISC Comparative Sequencing Program"/>
            <person name="Wegmann U."/>
            <person name="Louis P."/>
            <person name="Goesmann A."/>
            <person name="Henrissat B."/>
            <person name="Duncan S.H."/>
            <person name="Flint H.J."/>
        </authorList>
    </citation>
    <scope>NUCLEOTIDE SEQUENCE</scope>
    <source>
        <strain evidence="7">NBRC 107169</strain>
    </source>
</reference>
<evidence type="ECO:0000259" key="6">
    <source>
        <dbReference type="PROSITE" id="PS51007"/>
    </source>
</evidence>
<evidence type="ECO:0000313" key="8">
    <source>
        <dbReference type="Proteomes" id="UP001161405"/>
    </source>
</evidence>
<dbReference type="RefSeq" id="WP_284361058.1">
    <property type="nucleotide sequence ID" value="NZ_BSNI01000001.1"/>
</dbReference>
<keyword evidence="2 4" id="KW-0479">Metal-binding</keyword>
<keyword evidence="1 4" id="KW-0349">Heme</keyword>
<evidence type="ECO:0000313" key="7">
    <source>
        <dbReference type="EMBL" id="GLQ15914.1"/>
    </source>
</evidence>
<evidence type="ECO:0000256" key="4">
    <source>
        <dbReference type="PROSITE-ProRule" id="PRU00433"/>
    </source>
</evidence>
<dbReference type="InterPro" id="IPR051459">
    <property type="entry name" value="Cytochrome_c-type_DH"/>
</dbReference>
<comment type="caution">
    <text evidence="7">The sequence shown here is derived from an EMBL/GenBank/DDBJ whole genome shotgun (WGS) entry which is preliminary data.</text>
</comment>
<protein>
    <submittedName>
        <fullName evidence="7">Cytochrome</fullName>
    </submittedName>
</protein>
<dbReference type="Proteomes" id="UP001161405">
    <property type="component" value="Unassembled WGS sequence"/>
</dbReference>
<name>A0ABQ5UNC3_9HYPH</name>
<dbReference type="InterPro" id="IPR036909">
    <property type="entry name" value="Cyt_c-like_dom_sf"/>
</dbReference>
<feature type="domain" description="Cytochrome c" evidence="6">
    <location>
        <begin position="43"/>
        <end position="142"/>
    </location>
</feature>
<organism evidence="7 8">
    <name type="scientific">Maritalea porphyrae</name>
    <dbReference type="NCBI Taxonomy" id="880732"/>
    <lineage>
        <taxon>Bacteria</taxon>
        <taxon>Pseudomonadati</taxon>
        <taxon>Pseudomonadota</taxon>
        <taxon>Alphaproteobacteria</taxon>
        <taxon>Hyphomicrobiales</taxon>
        <taxon>Devosiaceae</taxon>
        <taxon>Maritalea</taxon>
    </lineage>
</organism>
<evidence type="ECO:0000256" key="2">
    <source>
        <dbReference type="ARBA" id="ARBA00022723"/>
    </source>
</evidence>
<evidence type="ECO:0000256" key="3">
    <source>
        <dbReference type="ARBA" id="ARBA00023004"/>
    </source>
</evidence>
<dbReference type="PANTHER" id="PTHR35008">
    <property type="entry name" value="BLL4482 PROTEIN-RELATED"/>
    <property type="match status" value="1"/>
</dbReference>
<evidence type="ECO:0000256" key="5">
    <source>
        <dbReference type="SAM" id="MobiDB-lite"/>
    </source>
</evidence>
<proteinExistence type="predicted"/>
<dbReference type="SUPFAM" id="SSF46626">
    <property type="entry name" value="Cytochrome c"/>
    <property type="match status" value="1"/>
</dbReference>
<gene>
    <name evidence="7" type="ORF">GCM10007879_01630</name>
</gene>
<accession>A0ABQ5UNC3</accession>
<dbReference type="InterPro" id="IPR009056">
    <property type="entry name" value="Cyt_c-like_dom"/>
</dbReference>
<evidence type="ECO:0000256" key="1">
    <source>
        <dbReference type="ARBA" id="ARBA00022617"/>
    </source>
</evidence>
<keyword evidence="3 4" id="KW-0408">Iron</keyword>
<dbReference type="Gene3D" id="1.10.760.10">
    <property type="entry name" value="Cytochrome c-like domain"/>
    <property type="match status" value="1"/>
</dbReference>
<dbReference type="PROSITE" id="PS51007">
    <property type="entry name" value="CYTC"/>
    <property type="match status" value="1"/>
</dbReference>
<reference evidence="7" key="2">
    <citation type="submission" date="2023-01" db="EMBL/GenBank/DDBJ databases">
        <title>Draft genome sequence of Maritalea porphyrae strain NBRC 107169.</title>
        <authorList>
            <person name="Sun Q."/>
            <person name="Mori K."/>
        </authorList>
    </citation>
    <scope>NUCLEOTIDE SEQUENCE</scope>
    <source>
        <strain evidence="7">NBRC 107169</strain>
    </source>
</reference>
<feature type="compositionally biased region" description="Basic and acidic residues" evidence="5">
    <location>
        <begin position="72"/>
        <end position="90"/>
    </location>
</feature>
<dbReference type="EMBL" id="BSNI01000001">
    <property type="protein sequence ID" value="GLQ15914.1"/>
    <property type="molecule type" value="Genomic_DNA"/>
</dbReference>
<dbReference type="Pfam" id="PF00034">
    <property type="entry name" value="Cytochrom_C"/>
    <property type="match status" value="1"/>
</dbReference>
<feature type="region of interest" description="Disordered" evidence="5">
    <location>
        <begin position="63"/>
        <end position="90"/>
    </location>
</feature>
<sequence>MKKQYIAIGLVAVVAIGAVAWGTIGNTQPELPEGALFPYYDRQVVAEGKEIYQQNCASCHGDELQGEPNWRTPKDSGKMPAPPHDETGHTWHHKDEVLFAITKFGIARLSNNPNYQTDMPVYEEILSDDEIVAALAYIKSRWPESIQKRHDELNAIKQ</sequence>
<dbReference type="PANTHER" id="PTHR35008:SF4">
    <property type="entry name" value="BLL4482 PROTEIN"/>
    <property type="match status" value="1"/>
</dbReference>